<keyword evidence="3" id="KW-1185">Reference proteome</keyword>
<organism evidence="2 3">
    <name type="scientific">Canna indica</name>
    <name type="common">Indian-shot</name>
    <dbReference type="NCBI Taxonomy" id="4628"/>
    <lineage>
        <taxon>Eukaryota</taxon>
        <taxon>Viridiplantae</taxon>
        <taxon>Streptophyta</taxon>
        <taxon>Embryophyta</taxon>
        <taxon>Tracheophyta</taxon>
        <taxon>Spermatophyta</taxon>
        <taxon>Magnoliopsida</taxon>
        <taxon>Liliopsida</taxon>
        <taxon>Zingiberales</taxon>
        <taxon>Cannaceae</taxon>
        <taxon>Canna</taxon>
    </lineage>
</organism>
<evidence type="ECO:0000313" key="3">
    <source>
        <dbReference type="Proteomes" id="UP001327560"/>
    </source>
</evidence>
<feature type="compositionally biased region" description="Basic and acidic residues" evidence="1">
    <location>
        <begin position="153"/>
        <end position="162"/>
    </location>
</feature>
<evidence type="ECO:0000313" key="2">
    <source>
        <dbReference type="EMBL" id="WOL01287.1"/>
    </source>
</evidence>
<gene>
    <name evidence="2" type="ORF">Cni_G10003</name>
</gene>
<proteinExistence type="predicted"/>
<name>A0AAQ3K3M8_9LILI</name>
<dbReference type="AlphaFoldDB" id="A0AAQ3K3M8"/>
<dbReference type="EMBL" id="CP136892">
    <property type="protein sequence ID" value="WOL01287.1"/>
    <property type="molecule type" value="Genomic_DNA"/>
</dbReference>
<dbReference type="Proteomes" id="UP001327560">
    <property type="component" value="Chromosome 3"/>
</dbReference>
<reference evidence="2 3" key="1">
    <citation type="submission" date="2023-10" db="EMBL/GenBank/DDBJ databases">
        <title>Chromosome-scale genome assembly provides insights into flower coloration mechanisms of Canna indica.</title>
        <authorList>
            <person name="Li C."/>
        </authorList>
    </citation>
    <scope>NUCLEOTIDE SEQUENCE [LARGE SCALE GENOMIC DNA]</scope>
    <source>
        <tissue evidence="2">Flower</tissue>
    </source>
</reference>
<feature type="region of interest" description="Disordered" evidence="1">
    <location>
        <begin position="124"/>
        <end position="162"/>
    </location>
</feature>
<evidence type="ECO:0000256" key="1">
    <source>
        <dbReference type="SAM" id="MobiDB-lite"/>
    </source>
</evidence>
<sequence length="162" mass="18075">MMMVTQVVDQKRPSDNGFVSSNINSSLRINNYGSDEKRIRTDRNEGATTISTKEKKDKIGEGVAKRQSCNSWSHLMGSTGNRTTKFELYISQMISETRIQYKNFILHSADDVFIAGAQCSIPSYDGSDREDGGGGQAVQRKKPWSMSRAGVSHIRDSSKQRC</sequence>
<accession>A0AAQ3K3M8</accession>
<protein>
    <submittedName>
        <fullName evidence="2">Uncharacterized protein</fullName>
    </submittedName>
</protein>